<dbReference type="Proteomes" id="UP001642482">
    <property type="component" value="Unassembled WGS sequence"/>
</dbReference>
<evidence type="ECO:0000313" key="1">
    <source>
        <dbReference type="EMBL" id="CAK7214483.1"/>
    </source>
</evidence>
<reference evidence="1 2" key="1">
    <citation type="submission" date="2024-01" db="EMBL/GenBank/DDBJ databases">
        <authorList>
            <person name="Allen C."/>
            <person name="Tagirdzhanova G."/>
        </authorList>
    </citation>
    <scope>NUCLEOTIDE SEQUENCE [LARGE SCALE GENOMIC DNA]</scope>
</reference>
<name>A0ABP0B4I5_9PEZI</name>
<organism evidence="1 2">
    <name type="scientific">Sporothrix eucalyptigena</name>
    <dbReference type="NCBI Taxonomy" id="1812306"/>
    <lineage>
        <taxon>Eukaryota</taxon>
        <taxon>Fungi</taxon>
        <taxon>Dikarya</taxon>
        <taxon>Ascomycota</taxon>
        <taxon>Pezizomycotina</taxon>
        <taxon>Sordariomycetes</taxon>
        <taxon>Sordariomycetidae</taxon>
        <taxon>Ophiostomatales</taxon>
        <taxon>Ophiostomataceae</taxon>
        <taxon>Sporothrix</taxon>
    </lineage>
</organism>
<accession>A0ABP0B4I5</accession>
<gene>
    <name evidence="1" type="ORF">SEUCBS140593_002197</name>
</gene>
<keyword evidence="2" id="KW-1185">Reference proteome</keyword>
<sequence length="194" mass="22411">MPHTFHTAAPLRVTYYNNTGRYDRTVRVRPDQFPILSEPPYDGWDWDRTQYMLEELGAIHDIILYDDVPALRELLRLIGPEMLYWDDDLGLSSPTIIYAAEMGRVRILKALLDYRDSLTPAQHDPVTDAYEYRERSSDMRTIRPWGTPLTTRLPMLRVLLDAGADNDAVGQVRADSGVVKTSQREQAFKERVKN</sequence>
<comment type="caution">
    <text evidence="1">The sequence shown here is derived from an EMBL/GenBank/DDBJ whole genome shotgun (WGS) entry which is preliminary data.</text>
</comment>
<proteinExistence type="predicted"/>
<protein>
    <recommendedName>
        <fullName evidence="3">Ankyrin repeat protein</fullName>
    </recommendedName>
</protein>
<dbReference type="EMBL" id="CAWUHD010000014">
    <property type="protein sequence ID" value="CAK7214483.1"/>
    <property type="molecule type" value="Genomic_DNA"/>
</dbReference>
<evidence type="ECO:0000313" key="2">
    <source>
        <dbReference type="Proteomes" id="UP001642482"/>
    </source>
</evidence>
<evidence type="ECO:0008006" key="3">
    <source>
        <dbReference type="Google" id="ProtNLM"/>
    </source>
</evidence>